<dbReference type="InterPro" id="IPR004130">
    <property type="entry name" value="Gpn"/>
</dbReference>
<dbReference type="GO" id="GO:0003924">
    <property type="term" value="F:GTPase activity"/>
    <property type="evidence" value="ECO:0007669"/>
    <property type="project" value="TreeGrafter"/>
</dbReference>
<keyword evidence="3" id="KW-0378">Hydrolase</keyword>
<protein>
    <submittedName>
        <fullName evidence="5">GTPase</fullName>
    </submittedName>
</protein>
<evidence type="ECO:0000313" key="5">
    <source>
        <dbReference type="EMBL" id="AIF18176.1"/>
    </source>
</evidence>
<keyword evidence="2" id="KW-0547">Nucleotide-binding</keyword>
<reference evidence="5" key="1">
    <citation type="journal article" date="2014" name="Genome Biol. Evol.">
        <title>Pangenome evidence for extensive interdomain horizontal transfer affecting lineage core and shell genes in uncultured planktonic thaumarchaeota and euryarchaeota.</title>
        <authorList>
            <person name="Deschamps P."/>
            <person name="Zivanovic Y."/>
            <person name="Moreira D."/>
            <person name="Rodriguez-Valera F."/>
            <person name="Lopez-Garcia P."/>
        </authorList>
    </citation>
    <scope>NUCLEOTIDE SEQUENCE</scope>
</reference>
<proteinExistence type="inferred from homology"/>
<accession>A0A075HP30</accession>
<dbReference type="PANTHER" id="PTHR21231">
    <property type="entry name" value="XPA-BINDING PROTEIN 1-RELATED"/>
    <property type="match status" value="1"/>
</dbReference>
<organism evidence="5">
    <name type="scientific">uncultured marine thaumarchaeote KM3_82_B03</name>
    <dbReference type="NCBI Taxonomy" id="1456302"/>
    <lineage>
        <taxon>Archaea</taxon>
        <taxon>Nitrososphaerota</taxon>
        <taxon>environmental samples</taxon>
    </lineage>
</organism>
<dbReference type="Pfam" id="PF03029">
    <property type="entry name" value="ATP_bind_1"/>
    <property type="match status" value="1"/>
</dbReference>
<keyword evidence="4" id="KW-0342">GTP-binding</keyword>
<dbReference type="AlphaFoldDB" id="A0A075HP30"/>
<dbReference type="InterPro" id="IPR027417">
    <property type="entry name" value="P-loop_NTPase"/>
</dbReference>
<dbReference type="Gene3D" id="3.40.50.300">
    <property type="entry name" value="P-loop containing nucleotide triphosphate hydrolases"/>
    <property type="match status" value="1"/>
</dbReference>
<evidence type="ECO:0000256" key="4">
    <source>
        <dbReference type="ARBA" id="ARBA00023134"/>
    </source>
</evidence>
<dbReference type="GO" id="GO:0005525">
    <property type="term" value="F:GTP binding"/>
    <property type="evidence" value="ECO:0007669"/>
    <property type="project" value="UniProtKB-KW"/>
</dbReference>
<dbReference type="SUPFAM" id="SSF52540">
    <property type="entry name" value="P-loop containing nucleoside triphosphate hydrolases"/>
    <property type="match status" value="1"/>
</dbReference>
<name>A0A075HP30_9ARCH</name>
<comment type="similarity">
    <text evidence="1">Belongs to the GPN-loop GTPase family.</text>
</comment>
<evidence type="ECO:0000256" key="2">
    <source>
        <dbReference type="ARBA" id="ARBA00022741"/>
    </source>
</evidence>
<evidence type="ECO:0000256" key="1">
    <source>
        <dbReference type="ARBA" id="ARBA00005290"/>
    </source>
</evidence>
<dbReference type="PANTHER" id="PTHR21231:SF8">
    <property type="entry name" value="GPN-LOOP GTPASE 1"/>
    <property type="match status" value="1"/>
</dbReference>
<evidence type="ECO:0000256" key="3">
    <source>
        <dbReference type="ARBA" id="ARBA00022801"/>
    </source>
</evidence>
<sequence length="252" mass="27655">MKVIFVTGTAGAGKSLLTSKIKEYYAKNATFPITLNLDPGVASLPYSPDIDVRDYVDVNSLMEQYELGSNGSLIMANDLIATKIDDIQKEADTINPDYLIVDTPGQIELFAYRQSGPFFVQNFEAEEKMNLFLFDGTMVSTPSNFVSLMLLSTSIRLRLGLPTVNVITKTDLIEEKLQQVLSWSGTDSKLEADLAGEVNGDTFSLVSDMLTSINRNDFQQDLIPVSNATGDGMVNLQSALSRTINLGEEIED</sequence>
<dbReference type="EMBL" id="KF901103">
    <property type="protein sequence ID" value="AIF18176.1"/>
    <property type="molecule type" value="Genomic_DNA"/>
</dbReference>